<organism evidence="1 2">
    <name type="scientific">Bosea massiliensis</name>
    <dbReference type="NCBI Taxonomy" id="151419"/>
    <lineage>
        <taxon>Bacteria</taxon>
        <taxon>Pseudomonadati</taxon>
        <taxon>Pseudomonadota</taxon>
        <taxon>Alphaproteobacteria</taxon>
        <taxon>Hyphomicrobiales</taxon>
        <taxon>Boseaceae</taxon>
        <taxon>Bosea</taxon>
    </lineage>
</organism>
<dbReference type="RefSeq" id="WP_156449994.1">
    <property type="nucleotide sequence ID" value="NZ_JBHSLU010000073.1"/>
</dbReference>
<comment type="caution">
    <text evidence="1">The sequence shown here is derived from an EMBL/GenBank/DDBJ whole genome shotgun (WGS) entry which is preliminary data.</text>
</comment>
<keyword evidence="2" id="KW-1185">Reference proteome</keyword>
<reference evidence="2" key="1">
    <citation type="journal article" date="2019" name="Int. J. Syst. Evol. Microbiol.">
        <title>The Global Catalogue of Microorganisms (GCM) 10K type strain sequencing project: providing services to taxonomists for standard genome sequencing and annotation.</title>
        <authorList>
            <consortium name="The Broad Institute Genomics Platform"/>
            <consortium name="The Broad Institute Genome Sequencing Center for Infectious Disease"/>
            <person name="Wu L."/>
            <person name="Ma J."/>
        </authorList>
    </citation>
    <scope>NUCLEOTIDE SEQUENCE [LARGE SCALE GENOMIC DNA]</scope>
    <source>
        <strain evidence="2">CCUG 43117</strain>
    </source>
</reference>
<name>A0ABW0P634_9HYPH</name>
<evidence type="ECO:0000313" key="2">
    <source>
        <dbReference type="Proteomes" id="UP001596060"/>
    </source>
</evidence>
<gene>
    <name evidence="1" type="ORF">ACFPN9_21630</name>
</gene>
<proteinExistence type="predicted"/>
<dbReference type="EMBL" id="JBHSLU010000073">
    <property type="protein sequence ID" value="MFC5507850.1"/>
    <property type="molecule type" value="Genomic_DNA"/>
</dbReference>
<evidence type="ECO:0000313" key="1">
    <source>
        <dbReference type="EMBL" id="MFC5507850.1"/>
    </source>
</evidence>
<sequence length="47" mass="5053">MSYILIYLWQSNPDIELAQVATEQFLDGAGKAEPGADAIERALQASG</sequence>
<protein>
    <submittedName>
        <fullName evidence="1">Uncharacterized protein</fullName>
    </submittedName>
</protein>
<dbReference type="Proteomes" id="UP001596060">
    <property type="component" value="Unassembled WGS sequence"/>
</dbReference>
<accession>A0ABW0P634</accession>